<evidence type="ECO:0000256" key="1">
    <source>
        <dbReference type="SAM" id="MobiDB-lite"/>
    </source>
</evidence>
<comment type="caution">
    <text evidence="2">The sequence shown here is derived from an EMBL/GenBank/DDBJ whole genome shotgun (WGS) entry which is preliminary data.</text>
</comment>
<dbReference type="EMBL" id="RRYP01006270">
    <property type="protein sequence ID" value="TNV81342.1"/>
    <property type="molecule type" value="Genomic_DNA"/>
</dbReference>
<dbReference type="AlphaFoldDB" id="A0A8J8NTH4"/>
<protein>
    <submittedName>
        <fullName evidence="2">Uncharacterized protein</fullName>
    </submittedName>
</protein>
<evidence type="ECO:0000313" key="2">
    <source>
        <dbReference type="EMBL" id="TNV81342.1"/>
    </source>
</evidence>
<name>A0A8J8NTH4_HALGN</name>
<dbReference type="OrthoDB" id="10491429at2759"/>
<dbReference type="Proteomes" id="UP000785679">
    <property type="component" value="Unassembled WGS sequence"/>
</dbReference>
<accession>A0A8J8NTH4</accession>
<gene>
    <name evidence="2" type="ORF">FGO68_gene13908</name>
</gene>
<reference evidence="2" key="1">
    <citation type="submission" date="2019-06" db="EMBL/GenBank/DDBJ databases">
        <authorList>
            <person name="Zheng W."/>
        </authorList>
    </citation>
    <scope>NUCLEOTIDE SEQUENCE</scope>
    <source>
        <strain evidence="2">QDHG01</strain>
    </source>
</reference>
<keyword evidence="3" id="KW-1185">Reference proteome</keyword>
<organism evidence="2 3">
    <name type="scientific">Halteria grandinella</name>
    <dbReference type="NCBI Taxonomy" id="5974"/>
    <lineage>
        <taxon>Eukaryota</taxon>
        <taxon>Sar</taxon>
        <taxon>Alveolata</taxon>
        <taxon>Ciliophora</taxon>
        <taxon>Intramacronucleata</taxon>
        <taxon>Spirotrichea</taxon>
        <taxon>Stichotrichia</taxon>
        <taxon>Sporadotrichida</taxon>
        <taxon>Halteriidae</taxon>
        <taxon>Halteria</taxon>
    </lineage>
</organism>
<proteinExistence type="predicted"/>
<feature type="region of interest" description="Disordered" evidence="1">
    <location>
        <begin position="26"/>
        <end position="46"/>
    </location>
</feature>
<evidence type="ECO:0000313" key="3">
    <source>
        <dbReference type="Proteomes" id="UP000785679"/>
    </source>
</evidence>
<sequence>MLLKKAEVLERQQQILRLPQLRQNNSTIGQNKGVSVNTRTSGRLSGTHNIKIPRMRLNEKTIQKLNQRHEQEAKNQTLQLKSMKKDLSKSNLSVNTSYLKGLNGGASPRSLNRDSSAASFRLPRFLNPSGPGDYDLPSSFGSKVVQGNLKNGPSPTLKARLPIPKTRDFADMFKGSISPGHVYDLQPDNHIFKKIKVSVGKSERFFEESHIKRIKALPVMYQEKLDKDIKNYQKVSMGYGQKGGGFEKKNNYTPGPIYNYHEVASIAYQSPYKKKNSVPGGSFGNRYDKWDKVIYRGQEKHLHGREGKGPGAYETNHDTIAQSASRRSLMSGLSKGDRGLLTIKKDDRPSPMSYYADLITIRKKQGNAIMPTATRDIHFAKYNSVHKALIEKGIV</sequence>